<dbReference type="PANTHER" id="PTHR30222:SF2">
    <property type="entry name" value="ABC TRANSPORTER SUBSTRATE-BINDING PROTEIN"/>
    <property type="match status" value="1"/>
</dbReference>
<feature type="chain" id="PRO_5045686860" evidence="2">
    <location>
        <begin position="24"/>
        <end position="348"/>
    </location>
</feature>
<reference evidence="3" key="1">
    <citation type="submission" date="2023-06" db="EMBL/GenBank/DDBJ databases">
        <authorList>
            <person name="Zhang S."/>
        </authorList>
    </citation>
    <scope>NUCLEOTIDE SEQUENCE</scope>
    <source>
        <strain evidence="3">SG2303</strain>
    </source>
</reference>
<dbReference type="SUPFAM" id="SSF53850">
    <property type="entry name" value="Periplasmic binding protein-like II"/>
    <property type="match status" value="1"/>
</dbReference>
<evidence type="ECO:0000256" key="2">
    <source>
        <dbReference type="SAM" id="SignalP"/>
    </source>
</evidence>
<proteinExistence type="predicted"/>
<dbReference type="Proteomes" id="UP001168540">
    <property type="component" value="Unassembled WGS sequence"/>
</dbReference>
<dbReference type="EMBL" id="JAUEDK010000028">
    <property type="protein sequence ID" value="MDN0076211.1"/>
    <property type="molecule type" value="Genomic_DNA"/>
</dbReference>
<evidence type="ECO:0000256" key="1">
    <source>
        <dbReference type="ARBA" id="ARBA00022729"/>
    </source>
</evidence>
<dbReference type="InterPro" id="IPR006059">
    <property type="entry name" value="SBP"/>
</dbReference>
<comment type="caution">
    <text evidence="3">The sequence shown here is derived from an EMBL/GenBank/DDBJ whole genome shotgun (WGS) entry which is preliminary data.</text>
</comment>
<dbReference type="PANTHER" id="PTHR30222">
    <property type="entry name" value="SPERMIDINE/PUTRESCINE-BINDING PERIPLASMIC PROTEIN"/>
    <property type="match status" value="1"/>
</dbReference>
<evidence type="ECO:0000313" key="3">
    <source>
        <dbReference type="EMBL" id="MDN0076211.1"/>
    </source>
</evidence>
<dbReference type="RefSeq" id="WP_289830881.1">
    <property type="nucleotide sequence ID" value="NZ_JAUEDK010000028.1"/>
</dbReference>
<organism evidence="3 4">
    <name type="scientific">Crenobacter oryzisoli</name>
    <dbReference type="NCBI Taxonomy" id="3056844"/>
    <lineage>
        <taxon>Bacteria</taxon>
        <taxon>Pseudomonadati</taxon>
        <taxon>Pseudomonadota</taxon>
        <taxon>Betaproteobacteria</taxon>
        <taxon>Neisseriales</taxon>
        <taxon>Neisseriaceae</taxon>
        <taxon>Crenobacter</taxon>
    </lineage>
</organism>
<evidence type="ECO:0000313" key="4">
    <source>
        <dbReference type="Proteomes" id="UP001168540"/>
    </source>
</evidence>
<keyword evidence="1 2" id="KW-0732">Signal</keyword>
<sequence length="348" mass="38705">MAPIRRYVLMACALAGTAQGAMARDLVVVSYGGPSKVAQTKAYYEPFRRETGVNVVGAEWNGEVGKVKAMVDTRSVSWDAVEVEASLQGRGCDEGMFEKLDYSQIGNKADFIPGAVQPCAIGTFVSSTVLAYNADKLKTAPKSWQDFWDVKRFPGKRAMRKGAEYTLEIALMADGVPPAEVYKVLSTEAGVTRAFRKLDQIKPYIQWWESGSQPAQYLLAGDVVMSTSYNGRITNARREGKNLQMVWDQSLYELDYWAIPKGSPRKAEAMKFIALASRPEQQKLYSEQMPYGPTNRKALALLPASVQAELPTAPQNLRKAMPLDVNFWIDHVENLEQRFNAWVAKPAT</sequence>
<dbReference type="CDD" id="cd13589">
    <property type="entry name" value="PBP2_polyamine_RpCGA009"/>
    <property type="match status" value="1"/>
</dbReference>
<dbReference type="Gene3D" id="3.40.190.10">
    <property type="entry name" value="Periplasmic binding protein-like II"/>
    <property type="match status" value="2"/>
</dbReference>
<dbReference type="Pfam" id="PF13416">
    <property type="entry name" value="SBP_bac_8"/>
    <property type="match status" value="1"/>
</dbReference>
<feature type="signal peptide" evidence="2">
    <location>
        <begin position="1"/>
        <end position="23"/>
    </location>
</feature>
<protein>
    <submittedName>
        <fullName evidence="3">ABC transporter substrate-binding protein</fullName>
    </submittedName>
</protein>
<accession>A0ABT7XQZ6</accession>
<keyword evidence="4" id="KW-1185">Reference proteome</keyword>
<gene>
    <name evidence="3" type="ORF">QU481_15095</name>
</gene>
<name>A0ABT7XQZ6_9NEIS</name>